<dbReference type="EMBL" id="PGCJ01000846">
    <property type="protein sequence ID" value="PLW17621.1"/>
    <property type="molecule type" value="Genomic_DNA"/>
</dbReference>
<keyword evidence="2" id="KW-1185">Reference proteome</keyword>
<protein>
    <submittedName>
        <fullName evidence="1">Uncharacterized protein</fullName>
    </submittedName>
</protein>
<organism evidence="1 2">
    <name type="scientific">Puccinia coronata f. sp. avenae</name>
    <dbReference type="NCBI Taxonomy" id="200324"/>
    <lineage>
        <taxon>Eukaryota</taxon>
        <taxon>Fungi</taxon>
        <taxon>Dikarya</taxon>
        <taxon>Basidiomycota</taxon>
        <taxon>Pucciniomycotina</taxon>
        <taxon>Pucciniomycetes</taxon>
        <taxon>Pucciniales</taxon>
        <taxon>Pucciniaceae</taxon>
        <taxon>Puccinia</taxon>
    </lineage>
</organism>
<name>A0A2N5SWK9_9BASI</name>
<accession>A0A2N5SWK9</accession>
<dbReference type="Proteomes" id="UP000235388">
    <property type="component" value="Unassembled WGS sequence"/>
</dbReference>
<comment type="caution">
    <text evidence="1">The sequence shown here is derived from an EMBL/GenBank/DDBJ whole genome shotgun (WGS) entry which is preliminary data.</text>
</comment>
<dbReference type="AlphaFoldDB" id="A0A2N5SWK9"/>
<evidence type="ECO:0000313" key="1">
    <source>
        <dbReference type="EMBL" id="PLW17621.1"/>
    </source>
</evidence>
<evidence type="ECO:0000313" key="2">
    <source>
        <dbReference type="Proteomes" id="UP000235388"/>
    </source>
</evidence>
<sequence length="212" mass="23256">MAKVSPCLTIIIQPTNQPEPAPTCFTIMIQPTNTFSPTLAITIPPTDQDSSHLGQHQQSRIPSHFLPLQPRHDQAYYFRVALAMGTQCTESTVEFNLGALQGHQYTAQWTCKAIKLQLNGFARPLSYILMALQSHQVTAGGPFKTIELHLGSLGRPSSYISTALQGHRVTSQLPCKAIELHLNCLARPSSYISTALQGPRPLSYILTALQGH</sequence>
<proteinExistence type="predicted"/>
<gene>
    <name evidence="1" type="ORF">PCANC_15424</name>
</gene>
<reference evidence="1 2" key="1">
    <citation type="submission" date="2017-11" db="EMBL/GenBank/DDBJ databases">
        <title>De novo assembly and phasing of dikaryotic genomes from two isolates of Puccinia coronata f. sp. avenae, the causal agent of oat crown rust.</title>
        <authorList>
            <person name="Miller M.E."/>
            <person name="Zhang Y."/>
            <person name="Omidvar V."/>
            <person name="Sperschneider J."/>
            <person name="Schwessinger B."/>
            <person name="Raley C."/>
            <person name="Palmer J.M."/>
            <person name="Garnica D."/>
            <person name="Upadhyaya N."/>
            <person name="Rathjen J."/>
            <person name="Taylor J.M."/>
            <person name="Park R.F."/>
            <person name="Dodds P.N."/>
            <person name="Hirsch C.D."/>
            <person name="Kianian S.F."/>
            <person name="Figueroa M."/>
        </authorList>
    </citation>
    <scope>NUCLEOTIDE SEQUENCE [LARGE SCALE GENOMIC DNA]</scope>
    <source>
        <strain evidence="1">12NC29</strain>
    </source>
</reference>